<evidence type="ECO:0000313" key="4">
    <source>
        <dbReference type="Proteomes" id="UP001501474"/>
    </source>
</evidence>
<feature type="region of interest" description="Disordered" evidence="1">
    <location>
        <begin position="74"/>
        <end position="94"/>
    </location>
</feature>
<dbReference type="Proteomes" id="UP001501474">
    <property type="component" value="Unassembled WGS sequence"/>
</dbReference>
<dbReference type="RefSeq" id="WP_234750220.1">
    <property type="nucleotide sequence ID" value="NZ_BAAART010000055.1"/>
</dbReference>
<dbReference type="PRINTS" id="PR00625">
    <property type="entry name" value="JDOMAIN"/>
</dbReference>
<dbReference type="SMART" id="SM00271">
    <property type="entry name" value="DnaJ"/>
    <property type="match status" value="1"/>
</dbReference>
<dbReference type="PROSITE" id="PS00636">
    <property type="entry name" value="DNAJ_1"/>
    <property type="match status" value="1"/>
</dbReference>
<dbReference type="EMBL" id="BAAART010000055">
    <property type="protein sequence ID" value="GAA2230839.1"/>
    <property type="molecule type" value="Genomic_DNA"/>
</dbReference>
<dbReference type="PANTHER" id="PTHR44240">
    <property type="entry name" value="DNAJ DOMAIN (PROKARYOTIC HEAT SHOCK PROTEIN)-RELATED"/>
    <property type="match status" value="1"/>
</dbReference>
<comment type="caution">
    <text evidence="3">The sequence shown here is derived from an EMBL/GenBank/DDBJ whole genome shotgun (WGS) entry which is preliminary data.</text>
</comment>
<dbReference type="Gene3D" id="1.10.287.110">
    <property type="entry name" value="DnaJ domain"/>
    <property type="match status" value="1"/>
</dbReference>
<protein>
    <recommendedName>
        <fullName evidence="2">J domain-containing protein</fullName>
    </recommendedName>
</protein>
<evidence type="ECO:0000259" key="2">
    <source>
        <dbReference type="PROSITE" id="PS50076"/>
    </source>
</evidence>
<keyword evidence="4" id="KW-1185">Reference proteome</keyword>
<proteinExistence type="predicted"/>
<reference evidence="3 4" key="1">
    <citation type="journal article" date="2019" name="Int. J. Syst. Evol. Microbiol.">
        <title>The Global Catalogue of Microorganisms (GCM) 10K type strain sequencing project: providing services to taxonomists for standard genome sequencing and annotation.</title>
        <authorList>
            <consortium name="The Broad Institute Genomics Platform"/>
            <consortium name="The Broad Institute Genome Sequencing Center for Infectious Disease"/>
            <person name="Wu L."/>
            <person name="Ma J."/>
        </authorList>
    </citation>
    <scope>NUCLEOTIDE SEQUENCE [LARGE SCALE GENOMIC DNA]</scope>
    <source>
        <strain evidence="3 4">JCM 3053</strain>
    </source>
</reference>
<dbReference type="InterPro" id="IPR036869">
    <property type="entry name" value="J_dom_sf"/>
</dbReference>
<sequence length="120" mass="13460">MQAPEPESDLYAVLGVRPSATAEKITSAYRARVRELRPDTRVGADTTARFVEVRAAYETLHDPIRRAAYDQRLERTLPAPDPRAAPSKPVRPPRRYVVVLGDVRPEPPLRAGPVRWVPGR</sequence>
<name>A0ABN3DHK7_9ACTN</name>
<evidence type="ECO:0000313" key="3">
    <source>
        <dbReference type="EMBL" id="GAA2230839.1"/>
    </source>
</evidence>
<dbReference type="PROSITE" id="PS50076">
    <property type="entry name" value="DNAJ_2"/>
    <property type="match status" value="1"/>
</dbReference>
<dbReference type="InterPro" id="IPR001623">
    <property type="entry name" value="DnaJ_domain"/>
</dbReference>
<evidence type="ECO:0000256" key="1">
    <source>
        <dbReference type="SAM" id="MobiDB-lite"/>
    </source>
</evidence>
<dbReference type="InterPro" id="IPR018253">
    <property type="entry name" value="DnaJ_domain_CS"/>
</dbReference>
<dbReference type="PANTHER" id="PTHR44240:SF10">
    <property type="entry name" value="J DOMAIN-CONTAINING PROTEIN"/>
    <property type="match status" value="1"/>
</dbReference>
<dbReference type="InterPro" id="IPR052276">
    <property type="entry name" value="Diphthamide-biosynth_chaperone"/>
</dbReference>
<gene>
    <name evidence="3" type="ORF">GCM10010104_25670</name>
</gene>
<feature type="domain" description="J" evidence="2">
    <location>
        <begin position="9"/>
        <end position="73"/>
    </location>
</feature>
<dbReference type="SUPFAM" id="SSF46565">
    <property type="entry name" value="Chaperone J-domain"/>
    <property type="match status" value="1"/>
</dbReference>
<dbReference type="CDD" id="cd06257">
    <property type="entry name" value="DnaJ"/>
    <property type="match status" value="1"/>
</dbReference>
<accession>A0ABN3DHK7</accession>
<organism evidence="3 4">
    <name type="scientific">Streptomyces indiaensis</name>
    <dbReference type="NCBI Taxonomy" id="284033"/>
    <lineage>
        <taxon>Bacteria</taxon>
        <taxon>Bacillati</taxon>
        <taxon>Actinomycetota</taxon>
        <taxon>Actinomycetes</taxon>
        <taxon>Kitasatosporales</taxon>
        <taxon>Streptomycetaceae</taxon>
        <taxon>Streptomyces</taxon>
    </lineage>
</organism>
<dbReference type="Pfam" id="PF00226">
    <property type="entry name" value="DnaJ"/>
    <property type="match status" value="1"/>
</dbReference>